<dbReference type="Proteomes" id="UP000186277">
    <property type="component" value="Unassembled WGS sequence"/>
</dbReference>
<dbReference type="OrthoDB" id="5245039at2"/>
<protein>
    <recommendedName>
        <fullName evidence="4">YjzC family protein</fullName>
    </recommendedName>
</protein>
<name>A0A1Q5U8I9_9GAMM</name>
<keyword evidence="3" id="KW-1185">Reference proteome</keyword>
<evidence type="ECO:0000256" key="1">
    <source>
        <dbReference type="SAM" id="MobiDB-lite"/>
    </source>
</evidence>
<dbReference type="AlphaFoldDB" id="A0A1Q5U8I9"/>
<feature type="compositionally biased region" description="Basic and acidic residues" evidence="1">
    <location>
        <begin position="24"/>
        <end position="37"/>
    </location>
</feature>
<reference evidence="2 3" key="1">
    <citation type="submission" date="2016-09" db="EMBL/GenBank/DDBJ databases">
        <title>Xenorhabdus thuongxuanensis sp. nov. and Xenorhabdus eapokensis sp. nov., isolated from Steinernema species.</title>
        <authorList>
            <person name="Kaempfer P."/>
            <person name="Tobias N.J."/>
            <person name="Phan Ke L."/>
            <person name="Bode H.B."/>
            <person name="Glaeser S.P."/>
        </authorList>
    </citation>
    <scope>NUCLEOTIDE SEQUENCE [LARGE SCALE GENOMIC DNA]</scope>
    <source>
        <strain evidence="2 3">30TX1</strain>
    </source>
</reference>
<comment type="caution">
    <text evidence="2">The sequence shown here is derived from an EMBL/GenBank/DDBJ whole genome shotgun (WGS) entry which is preliminary data.</text>
</comment>
<proteinExistence type="predicted"/>
<evidence type="ECO:0000313" key="2">
    <source>
        <dbReference type="EMBL" id="OKP08802.1"/>
    </source>
</evidence>
<feature type="compositionally biased region" description="Polar residues" evidence="1">
    <location>
        <begin position="1"/>
        <end position="10"/>
    </location>
</feature>
<accession>A0A1Q5U8I9</accession>
<sequence length="61" mass="6739">MSKKPGSNTGKDGGTYQEVGPRGGKKDNYSTVKDNEKLPPTTKPGHEWELINRTPDSPRKK</sequence>
<evidence type="ECO:0008006" key="4">
    <source>
        <dbReference type="Google" id="ProtNLM"/>
    </source>
</evidence>
<evidence type="ECO:0000313" key="3">
    <source>
        <dbReference type="Proteomes" id="UP000186277"/>
    </source>
</evidence>
<gene>
    <name evidence="2" type="ORF">Xentx_00473</name>
</gene>
<organism evidence="2 3">
    <name type="scientific">Xenorhabdus thuongxuanensis</name>
    <dbReference type="NCBI Taxonomy" id="1873484"/>
    <lineage>
        <taxon>Bacteria</taxon>
        <taxon>Pseudomonadati</taxon>
        <taxon>Pseudomonadota</taxon>
        <taxon>Gammaproteobacteria</taxon>
        <taxon>Enterobacterales</taxon>
        <taxon>Morganellaceae</taxon>
        <taxon>Xenorhabdus</taxon>
    </lineage>
</organism>
<feature type="compositionally biased region" description="Basic and acidic residues" evidence="1">
    <location>
        <begin position="44"/>
        <end position="61"/>
    </location>
</feature>
<dbReference type="RefSeq" id="WP_074018667.1">
    <property type="nucleotide sequence ID" value="NZ_CAWMWP010000043.1"/>
</dbReference>
<feature type="region of interest" description="Disordered" evidence="1">
    <location>
        <begin position="1"/>
        <end position="61"/>
    </location>
</feature>
<dbReference type="EMBL" id="MKGR01000002">
    <property type="protein sequence ID" value="OKP08802.1"/>
    <property type="molecule type" value="Genomic_DNA"/>
</dbReference>